<dbReference type="EMBL" id="JACTNF010000003">
    <property type="protein sequence ID" value="MBO1073694.1"/>
    <property type="molecule type" value="Genomic_DNA"/>
</dbReference>
<dbReference type="Proteomes" id="UP001518990">
    <property type="component" value="Unassembled WGS sequence"/>
</dbReference>
<dbReference type="NCBIfam" id="TIGR03373">
    <property type="entry name" value="VI_minor_4"/>
    <property type="match status" value="1"/>
</dbReference>
<proteinExistence type="predicted"/>
<dbReference type="Gene3D" id="3.40.1730.10">
    <property type="entry name" value="pa0076 domain"/>
    <property type="match status" value="1"/>
</dbReference>
<keyword evidence="2" id="KW-1185">Reference proteome</keyword>
<protein>
    <submittedName>
        <fullName evidence="1">Type VI secretion system-associated protein TagF</fullName>
    </submittedName>
</protein>
<dbReference type="InterPro" id="IPR038225">
    <property type="entry name" value="TagF_sf"/>
</dbReference>
<accession>A0ABS3K895</accession>
<comment type="caution">
    <text evidence="1">The sequence shown here is derived from an EMBL/GenBank/DDBJ whole genome shotgun (WGS) entry which is preliminary data.</text>
</comment>
<evidence type="ECO:0000313" key="2">
    <source>
        <dbReference type="Proteomes" id="UP001518990"/>
    </source>
</evidence>
<dbReference type="InterPro" id="IPR017748">
    <property type="entry name" value="TagF"/>
</dbReference>
<sequence length="250" mass="25714">MSTPAISWPAAPAGYHGKVPARSDFVGAGLPPAVIARWDDWLQQALAASQARLGAAWEDRYRAAPLWRFALTEGVCGPLPLIGVLMPSMDAVGRCFPLMLGRQIPAEADPLALLAGSGAWFAAAEARALRALDGGFDPLRLGERLPSPAAAPCMLPPWEAGGAGHWLPLPALSAAPAALGEPAGPVTRPAGARGLWCTAGAPHLAPGVALTHGLVPPAAFAALLDGAWQRHGWSVAAPAAPEAAEWDRDA</sequence>
<organism evidence="1 2">
    <name type="scientific">Roseomonas marmotae</name>
    <dbReference type="NCBI Taxonomy" id="2768161"/>
    <lineage>
        <taxon>Bacteria</taxon>
        <taxon>Pseudomonadati</taxon>
        <taxon>Pseudomonadota</taxon>
        <taxon>Alphaproteobacteria</taxon>
        <taxon>Acetobacterales</taxon>
        <taxon>Roseomonadaceae</taxon>
        <taxon>Roseomonas</taxon>
    </lineage>
</organism>
<dbReference type="PIRSF" id="PIRSF029287">
    <property type="entry name" value="UCP029287"/>
    <property type="match status" value="1"/>
</dbReference>
<gene>
    <name evidence="1" type="primary">tagF</name>
    <name evidence="1" type="ORF">IAI60_03645</name>
</gene>
<reference evidence="1 2" key="1">
    <citation type="submission" date="2020-09" db="EMBL/GenBank/DDBJ databases">
        <title>Roseomonas.</title>
        <authorList>
            <person name="Zhu W."/>
        </authorList>
    </citation>
    <scope>NUCLEOTIDE SEQUENCE [LARGE SCALE GENOMIC DNA]</scope>
    <source>
        <strain evidence="1 2">1311</strain>
    </source>
</reference>
<dbReference type="Pfam" id="PF09867">
    <property type="entry name" value="TagF_N"/>
    <property type="match status" value="1"/>
</dbReference>
<name>A0ABS3K895_9PROT</name>
<evidence type="ECO:0000313" key="1">
    <source>
        <dbReference type="EMBL" id="MBO1073694.1"/>
    </source>
</evidence>
<dbReference type="RefSeq" id="WP_207445292.1">
    <property type="nucleotide sequence ID" value="NZ_CP061091.1"/>
</dbReference>